<keyword evidence="9" id="KW-1185">Reference proteome</keyword>
<dbReference type="PANTHER" id="PTHR23504:SF6">
    <property type="entry name" value="MULTIDRUG TRANSPORTER, PUTATIVE (AFU_ORTHOLOGUE AFUA_4G08740)-RELATED"/>
    <property type="match status" value="1"/>
</dbReference>
<evidence type="ECO:0000256" key="2">
    <source>
        <dbReference type="ARBA" id="ARBA00022448"/>
    </source>
</evidence>
<evidence type="ECO:0000256" key="3">
    <source>
        <dbReference type="ARBA" id="ARBA00022692"/>
    </source>
</evidence>
<dbReference type="AlphaFoldDB" id="A0A6A5R7I0"/>
<dbReference type="PROSITE" id="PS50850">
    <property type="entry name" value="MFS"/>
    <property type="match status" value="1"/>
</dbReference>
<keyword evidence="4 6" id="KW-1133">Transmembrane helix</keyword>
<feature type="transmembrane region" description="Helical" evidence="6">
    <location>
        <begin position="362"/>
        <end position="384"/>
    </location>
</feature>
<feature type="domain" description="Major facilitator superfamily (MFS) profile" evidence="7">
    <location>
        <begin position="21"/>
        <end position="526"/>
    </location>
</feature>
<dbReference type="GeneID" id="54352139"/>
<dbReference type="GO" id="GO:0022857">
    <property type="term" value="F:transmembrane transporter activity"/>
    <property type="evidence" value="ECO:0007669"/>
    <property type="project" value="InterPro"/>
</dbReference>
<dbReference type="InterPro" id="IPR011701">
    <property type="entry name" value="MFS"/>
</dbReference>
<dbReference type="SUPFAM" id="SSF103473">
    <property type="entry name" value="MFS general substrate transporter"/>
    <property type="match status" value="1"/>
</dbReference>
<organism evidence="8 9">
    <name type="scientific">Didymella exigua CBS 183.55</name>
    <dbReference type="NCBI Taxonomy" id="1150837"/>
    <lineage>
        <taxon>Eukaryota</taxon>
        <taxon>Fungi</taxon>
        <taxon>Dikarya</taxon>
        <taxon>Ascomycota</taxon>
        <taxon>Pezizomycotina</taxon>
        <taxon>Dothideomycetes</taxon>
        <taxon>Pleosporomycetidae</taxon>
        <taxon>Pleosporales</taxon>
        <taxon>Pleosporineae</taxon>
        <taxon>Didymellaceae</taxon>
        <taxon>Didymella</taxon>
    </lineage>
</organism>
<name>A0A6A5R7I0_9PLEO</name>
<dbReference type="EMBL" id="ML979018">
    <property type="protein sequence ID" value="KAF1922666.1"/>
    <property type="molecule type" value="Genomic_DNA"/>
</dbReference>
<evidence type="ECO:0000313" key="8">
    <source>
        <dbReference type="EMBL" id="KAF1922666.1"/>
    </source>
</evidence>
<feature type="transmembrane region" description="Helical" evidence="6">
    <location>
        <begin position="191"/>
        <end position="212"/>
    </location>
</feature>
<keyword evidence="3 6" id="KW-0812">Transmembrane</keyword>
<accession>A0A6A5R7I0</accession>
<feature type="transmembrane region" description="Helical" evidence="6">
    <location>
        <begin position="61"/>
        <end position="79"/>
    </location>
</feature>
<dbReference type="OrthoDB" id="10262656at2759"/>
<feature type="transmembrane region" description="Helical" evidence="6">
    <location>
        <begin position="499"/>
        <end position="521"/>
    </location>
</feature>
<dbReference type="InterPro" id="IPR020846">
    <property type="entry name" value="MFS_dom"/>
</dbReference>
<dbReference type="InterPro" id="IPR036259">
    <property type="entry name" value="MFS_trans_sf"/>
</dbReference>
<dbReference type="PANTHER" id="PTHR23504">
    <property type="entry name" value="MAJOR FACILITATOR SUPERFAMILY DOMAIN-CONTAINING PROTEIN 10"/>
    <property type="match status" value="1"/>
</dbReference>
<protein>
    <submittedName>
        <fullName evidence="8">MFS general substrate transporter</fullName>
    </submittedName>
</protein>
<evidence type="ECO:0000259" key="7">
    <source>
        <dbReference type="PROSITE" id="PS50850"/>
    </source>
</evidence>
<feature type="transmembrane region" description="Helical" evidence="6">
    <location>
        <begin position="396"/>
        <end position="415"/>
    </location>
</feature>
<evidence type="ECO:0000256" key="4">
    <source>
        <dbReference type="ARBA" id="ARBA00022989"/>
    </source>
</evidence>
<proteinExistence type="predicted"/>
<reference evidence="8" key="1">
    <citation type="journal article" date="2020" name="Stud. Mycol.">
        <title>101 Dothideomycetes genomes: a test case for predicting lifestyles and emergence of pathogens.</title>
        <authorList>
            <person name="Haridas S."/>
            <person name="Albert R."/>
            <person name="Binder M."/>
            <person name="Bloem J."/>
            <person name="Labutti K."/>
            <person name="Salamov A."/>
            <person name="Andreopoulos B."/>
            <person name="Baker S."/>
            <person name="Barry K."/>
            <person name="Bills G."/>
            <person name="Bluhm B."/>
            <person name="Cannon C."/>
            <person name="Castanera R."/>
            <person name="Culley D."/>
            <person name="Daum C."/>
            <person name="Ezra D."/>
            <person name="Gonzalez J."/>
            <person name="Henrissat B."/>
            <person name="Kuo A."/>
            <person name="Liang C."/>
            <person name="Lipzen A."/>
            <person name="Lutzoni F."/>
            <person name="Magnuson J."/>
            <person name="Mondo S."/>
            <person name="Nolan M."/>
            <person name="Ohm R."/>
            <person name="Pangilinan J."/>
            <person name="Park H.-J."/>
            <person name="Ramirez L."/>
            <person name="Alfaro M."/>
            <person name="Sun H."/>
            <person name="Tritt A."/>
            <person name="Yoshinaga Y."/>
            <person name="Zwiers L.-H."/>
            <person name="Turgeon B."/>
            <person name="Goodwin S."/>
            <person name="Spatafora J."/>
            <person name="Crous P."/>
            <person name="Grigoriev I."/>
        </authorList>
    </citation>
    <scope>NUCLEOTIDE SEQUENCE</scope>
    <source>
        <strain evidence="8">CBS 183.55</strain>
    </source>
</reference>
<feature type="transmembrane region" description="Helical" evidence="6">
    <location>
        <begin position="427"/>
        <end position="450"/>
    </location>
</feature>
<keyword evidence="2" id="KW-0813">Transport</keyword>
<evidence type="ECO:0000256" key="6">
    <source>
        <dbReference type="SAM" id="Phobius"/>
    </source>
</evidence>
<dbReference type="RefSeq" id="XP_033442919.1">
    <property type="nucleotide sequence ID" value="XM_033594471.1"/>
</dbReference>
<evidence type="ECO:0000256" key="5">
    <source>
        <dbReference type="ARBA" id="ARBA00023136"/>
    </source>
</evidence>
<dbReference type="Proteomes" id="UP000800082">
    <property type="component" value="Unassembled WGS sequence"/>
</dbReference>
<feature type="transmembrane region" description="Helical" evidence="6">
    <location>
        <begin position="20"/>
        <end position="41"/>
    </location>
</feature>
<keyword evidence="5 6" id="KW-0472">Membrane</keyword>
<dbReference type="GO" id="GO:0016020">
    <property type="term" value="C:membrane"/>
    <property type="evidence" value="ECO:0007669"/>
    <property type="project" value="UniProtKB-SubCell"/>
</dbReference>
<gene>
    <name evidence="8" type="ORF">M421DRAFT_426682</name>
</gene>
<feature type="transmembrane region" description="Helical" evidence="6">
    <location>
        <begin position="91"/>
        <end position="111"/>
    </location>
</feature>
<comment type="subcellular location">
    <subcellularLocation>
        <location evidence="1">Membrane</location>
        <topology evidence="1">Multi-pass membrane protein</topology>
    </subcellularLocation>
</comment>
<sequence length="535" mass="59040">MAQQYPPVSWSSLPRKDQLLLLFMIRFSEPVVRISIGAYIFYQLQYIDPTLSSAEIITQSAYLQTAYTIAQAVSSLVWGVVSDSPRGGRKLVVLTSLTGSLISCTLFGFITSFRQAVFLRVFEGITNGNVAMVRTMVSEFVQEKRYQARAFALLPIATRMAIIISPLVAGWTVQVETVGDGDSFLTKYPYALPALLNAGFLFLLLLAAFLFLEETSKPLRGRFDLGLAISSKLYSILCLMPRRYSVDANYTPIISDVDESDAGEEMGFMKEVDSSIQSEAKVSLGIPVESSARDAKLPTSRIFTKNMLLVLLTTLLYELHLNSVNIAMTNLLVDPVSTRDQERSRILPFRFGGGAGFRPKSLAWYSTVFGIIGIPMQVLAYPWLNQRLGCLKLWRLFYLGYPILYFAYPYVAVMPSTTPPPAEKTGIVVWVYLVLIQASTALITSVVTPSQLLLANFSSPHPSALGRTHSITFFTSMVIRAASSAMAGNVYAYGSTHDLTGIIFWSSSAVSLVAIILTWFVKEGNGHEIKLAGEE</sequence>
<evidence type="ECO:0000256" key="1">
    <source>
        <dbReference type="ARBA" id="ARBA00004141"/>
    </source>
</evidence>
<dbReference type="Pfam" id="PF07690">
    <property type="entry name" value="MFS_1"/>
    <property type="match status" value="1"/>
</dbReference>
<dbReference type="Gene3D" id="1.20.1250.20">
    <property type="entry name" value="MFS general substrate transporter like domains"/>
    <property type="match status" value="1"/>
</dbReference>
<feature type="transmembrane region" description="Helical" evidence="6">
    <location>
        <begin position="149"/>
        <end position="171"/>
    </location>
</feature>
<evidence type="ECO:0000313" key="9">
    <source>
        <dbReference type="Proteomes" id="UP000800082"/>
    </source>
</evidence>